<dbReference type="EMBL" id="JBDFQZ010000001">
    <property type="protein sequence ID" value="KAK9757688.1"/>
    <property type="molecule type" value="Genomic_DNA"/>
</dbReference>
<protein>
    <submittedName>
        <fullName evidence="2">Uncharacterized protein</fullName>
    </submittedName>
</protein>
<dbReference type="Proteomes" id="UP001443914">
    <property type="component" value="Unassembled WGS sequence"/>
</dbReference>
<keyword evidence="3" id="KW-1185">Reference proteome</keyword>
<evidence type="ECO:0000256" key="1">
    <source>
        <dbReference type="SAM" id="MobiDB-lite"/>
    </source>
</evidence>
<dbReference type="PANTHER" id="PTHR47851:SF2">
    <property type="entry name" value="OS12G0207200 PROTEIN"/>
    <property type="match status" value="1"/>
</dbReference>
<gene>
    <name evidence="2" type="ORF">RND81_01G179400</name>
</gene>
<sequence>MRVNPEIASFRHGGIENLEEMEIMFSNTFATGNDSFNPYILNEHGDEDDEFGLNNEEINDDLVDCEKNDMLENVEVGNEHESQKEQPHEKKRKIPAKIENKSKVCKKGKKSKVSTALMMQSQLDRICNVMETTVANTKISDRSSIAECISLLKNNPLVEPRSELFMFGTRLFVKREFREIFIALEEDDLRVN</sequence>
<accession>A0AAW1NF73</accession>
<comment type="caution">
    <text evidence="2">The sequence shown here is derived from an EMBL/GenBank/DDBJ whole genome shotgun (WGS) entry which is preliminary data.</text>
</comment>
<evidence type="ECO:0000313" key="3">
    <source>
        <dbReference type="Proteomes" id="UP001443914"/>
    </source>
</evidence>
<feature type="region of interest" description="Disordered" evidence="1">
    <location>
        <begin position="76"/>
        <end position="95"/>
    </location>
</feature>
<organism evidence="2 3">
    <name type="scientific">Saponaria officinalis</name>
    <name type="common">Common soapwort</name>
    <name type="synonym">Lychnis saponaria</name>
    <dbReference type="NCBI Taxonomy" id="3572"/>
    <lineage>
        <taxon>Eukaryota</taxon>
        <taxon>Viridiplantae</taxon>
        <taxon>Streptophyta</taxon>
        <taxon>Embryophyta</taxon>
        <taxon>Tracheophyta</taxon>
        <taxon>Spermatophyta</taxon>
        <taxon>Magnoliopsida</taxon>
        <taxon>eudicotyledons</taxon>
        <taxon>Gunneridae</taxon>
        <taxon>Pentapetalae</taxon>
        <taxon>Caryophyllales</taxon>
        <taxon>Caryophyllaceae</taxon>
        <taxon>Caryophylleae</taxon>
        <taxon>Saponaria</taxon>
    </lineage>
</organism>
<reference evidence="2" key="1">
    <citation type="submission" date="2024-03" db="EMBL/GenBank/DDBJ databases">
        <title>WGS assembly of Saponaria officinalis var. Norfolk2.</title>
        <authorList>
            <person name="Jenkins J."/>
            <person name="Shu S."/>
            <person name="Grimwood J."/>
            <person name="Barry K."/>
            <person name="Goodstein D."/>
            <person name="Schmutz J."/>
            <person name="Leebens-Mack J."/>
            <person name="Osbourn A."/>
        </authorList>
    </citation>
    <scope>NUCLEOTIDE SEQUENCE [LARGE SCALE GENOMIC DNA]</scope>
    <source>
        <strain evidence="2">JIC</strain>
    </source>
</reference>
<name>A0AAW1NF73_SAPOF</name>
<proteinExistence type="predicted"/>
<feature type="compositionally biased region" description="Basic and acidic residues" evidence="1">
    <location>
        <begin position="77"/>
        <end position="88"/>
    </location>
</feature>
<dbReference type="AlphaFoldDB" id="A0AAW1NF73"/>
<evidence type="ECO:0000313" key="2">
    <source>
        <dbReference type="EMBL" id="KAK9757688.1"/>
    </source>
</evidence>
<dbReference type="PANTHER" id="PTHR47851">
    <property type="entry name" value="OS06G0588700 PROTEIN-RELATED"/>
    <property type="match status" value="1"/>
</dbReference>